<dbReference type="Proteomes" id="UP001198830">
    <property type="component" value="Unassembled WGS sequence"/>
</dbReference>
<gene>
    <name evidence="1" type="ORF">LL253_14710</name>
</gene>
<reference evidence="1 2" key="1">
    <citation type="submission" date="2021-10" db="EMBL/GenBank/DDBJ databases">
        <title>The diversity and Nitrogen Metabolism of Culturable Nitrate-Utilizing Bacteria Within the Oxygen Minimum Zone of the Changjiang (Yangtze River)Estuary.</title>
        <authorList>
            <person name="Zhang D."/>
            <person name="Zheng J."/>
            <person name="Liu S."/>
            <person name="He W."/>
        </authorList>
    </citation>
    <scope>NUCLEOTIDE SEQUENCE [LARGE SCALE GENOMIC DNA]</scope>
    <source>
        <strain evidence="1 2">FXH275-2</strain>
    </source>
</reference>
<name>A0ABS8H6X0_9SPHN</name>
<proteinExistence type="predicted"/>
<dbReference type="RefSeq" id="WP_228222872.1">
    <property type="nucleotide sequence ID" value="NZ_JAJGNP010000013.1"/>
</dbReference>
<comment type="caution">
    <text evidence="1">The sequence shown here is derived from an EMBL/GenBank/DDBJ whole genome shotgun (WGS) entry which is preliminary data.</text>
</comment>
<dbReference type="EMBL" id="JAJGNP010000013">
    <property type="protein sequence ID" value="MCC4233930.1"/>
    <property type="molecule type" value="Genomic_DNA"/>
</dbReference>
<keyword evidence="2" id="KW-1185">Reference proteome</keyword>
<accession>A0ABS8H6X0</accession>
<organism evidence="1 2">
    <name type="scientific">Sphingobium soli</name>
    <dbReference type="NCBI Taxonomy" id="1591116"/>
    <lineage>
        <taxon>Bacteria</taxon>
        <taxon>Pseudomonadati</taxon>
        <taxon>Pseudomonadota</taxon>
        <taxon>Alphaproteobacteria</taxon>
        <taxon>Sphingomonadales</taxon>
        <taxon>Sphingomonadaceae</taxon>
        <taxon>Sphingobium</taxon>
    </lineage>
</organism>
<protein>
    <recommendedName>
        <fullName evidence="3">DNA-binding protein</fullName>
    </recommendedName>
</protein>
<evidence type="ECO:0008006" key="3">
    <source>
        <dbReference type="Google" id="ProtNLM"/>
    </source>
</evidence>
<evidence type="ECO:0000313" key="2">
    <source>
        <dbReference type="Proteomes" id="UP001198830"/>
    </source>
</evidence>
<evidence type="ECO:0000313" key="1">
    <source>
        <dbReference type="EMBL" id="MCC4233930.1"/>
    </source>
</evidence>
<sequence length="66" mass="7746">MARILPMDTISKEEFDRLRRHIPAVTKEGVMATYGISQHSWYKLRDGKPVKIKVIQRMRERFAAMG</sequence>